<dbReference type="InterPro" id="IPR038717">
    <property type="entry name" value="Tc1-like_DDE_dom"/>
</dbReference>
<dbReference type="Proteomes" id="UP000324800">
    <property type="component" value="Unassembled WGS sequence"/>
</dbReference>
<protein>
    <recommendedName>
        <fullName evidence="1">Tc1-like transposase DDE domain-containing protein</fullName>
    </recommendedName>
</protein>
<dbReference type="GO" id="GO:0003676">
    <property type="term" value="F:nucleic acid binding"/>
    <property type="evidence" value="ECO:0007669"/>
    <property type="project" value="InterPro"/>
</dbReference>
<comment type="caution">
    <text evidence="2">The sequence shown here is derived from an EMBL/GenBank/DDBJ whole genome shotgun (WGS) entry which is preliminary data.</text>
</comment>
<evidence type="ECO:0000313" key="3">
    <source>
        <dbReference type="Proteomes" id="UP000324800"/>
    </source>
</evidence>
<dbReference type="OrthoDB" id="10006939at2759"/>
<dbReference type="AlphaFoldDB" id="A0A5J4X9B1"/>
<accession>A0A5J4X9B1</accession>
<dbReference type="Pfam" id="PF13358">
    <property type="entry name" value="DDE_3"/>
    <property type="match status" value="1"/>
</dbReference>
<sequence length="149" mass="17583">MIFAGISLDFLSNIQFVDTKWKAEDYQKAIKILFDEARTKFPGVKFQLYQDNAPIHVARSTIKFLKENEIDYVNAPSKSPDLNPIENWWTEISRAVYRDALSYNDRETLREAILREWPKLDAEKRKTVVMSEPNRLIKVLKVNGEWIKY</sequence>
<gene>
    <name evidence="2" type="ORF">EZS28_000774</name>
</gene>
<feature type="domain" description="Tc1-like transposase DDE" evidence="1">
    <location>
        <begin position="16"/>
        <end position="109"/>
    </location>
</feature>
<dbReference type="InterPro" id="IPR036397">
    <property type="entry name" value="RNaseH_sf"/>
</dbReference>
<organism evidence="2 3">
    <name type="scientific">Streblomastix strix</name>
    <dbReference type="NCBI Taxonomy" id="222440"/>
    <lineage>
        <taxon>Eukaryota</taxon>
        <taxon>Metamonada</taxon>
        <taxon>Preaxostyla</taxon>
        <taxon>Oxymonadida</taxon>
        <taxon>Streblomastigidae</taxon>
        <taxon>Streblomastix</taxon>
    </lineage>
</organism>
<reference evidence="2 3" key="1">
    <citation type="submission" date="2019-03" db="EMBL/GenBank/DDBJ databases">
        <title>Single cell metagenomics reveals metabolic interactions within the superorganism composed of flagellate Streblomastix strix and complex community of Bacteroidetes bacteria on its surface.</title>
        <authorList>
            <person name="Treitli S.C."/>
            <person name="Kolisko M."/>
            <person name="Husnik F."/>
            <person name="Keeling P."/>
            <person name="Hampl V."/>
        </authorList>
    </citation>
    <scope>NUCLEOTIDE SEQUENCE [LARGE SCALE GENOMIC DNA]</scope>
    <source>
        <strain evidence="2">ST1C</strain>
    </source>
</reference>
<proteinExistence type="predicted"/>
<dbReference type="Gene3D" id="3.30.420.10">
    <property type="entry name" value="Ribonuclease H-like superfamily/Ribonuclease H"/>
    <property type="match status" value="1"/>
</dbReference>
<evidence type="ECO:0000313" key="2">
    <source>
        <dbReference type="EMBL" id="KAA6403704.1"/>
    </source>
</evidence>
<dbReference type="EMBL" id="SNRW01000071">
    <property type="protein sequence ID" value="KAA6403704.1"/>
    <property type="molecule type" value="Genomic_DNA"/>
</dbReference>
<evidence type="ECO:0000259" key="1">
    <source>
        <dbReference type="Pfam" id="PF13358"/>
    </source>
</evidence>
<name>A0A5J4X9B1_9EUKA</name>